<feature type="region of interest" description="Disordered" evidence="1">
    <location>
        <begin position="1"/>
        <end position="119"/>
    </location>
</feature>
<protein>
    <submittedName>
        <fullName evidence="2">Uncharacterized protein</fullName>
    </submittedName>
</protein>
<evidence type="ECO:0000313" key="2">
    <source>
        <dbReference type="EMBL" id="TEB28579.1"/>
    </source>
</evidence>
<proteinExistence type="predicted"/>
<organism evidence="2 3">
    <name type="scientific">Coprinellus micaceus</name>
    <name type="common">Glistening ink-cap mushroom</name>
    <name type="synonym">Coprinus micaceus</name>
    <dbReference type="NCBI Taxonomy" id="71717"/>
    <lineage>
        <taxon>Eukaryota</taxon>
        <taxon>Fungi</taxon>
        <taxon>Dikarya</taxon>
        <taxon>Basidiomycota</taxon>
        <taxon>Agaricomycotina</taxon>
        <taxon>Agaricomycetes</taxon>
        <taxon>Agaricomycetidae</taxon>
        <taxon>Agaricales</taxon>
        <taxon>Agaricineae</taxon>
        <taxon>Psathyrellaceae</taxon>
        <taxon>Coprinellus</taxon>
    </lineage>
</organism>
<gene>
    <name evidence="2" type="ORF">FA13DRAFT_773079</name>
</gene>
<feature type="compositionally biased region" description="Basic and acidic residues" evidence="1">
    <location>
        <begin position="85"/>
        <end position="96"/>
    </location>
</feature>
<name>A0A4Y7T4U2_COPMI</name>
<reference evidence="2 3" key="1">
    <citation type="journal article" date="2019" name="Nat. Ecol. Evol.">
        <title>Megaphylogeny resolves global patterns of mushroom evolution.</title>
        <authorList>
            <person name="Varga T."/>
            <person name="Krizsan K."/>
            <person name="Foldi C."/>
            <person name="Dima B."/>
            <person name="Sanchez-Garcia M."/>
            <person name="Sanchez-Ramirez S."/>
            <person name="Szollosi G.J."/>
            <person name="Szarkandi J.G."/>
            <person name="Papp V."/>
            <person name="Albert L."/>
            <person name="Andreopoulos W."/>
            <person name="Angelini C."/>
            <person name="Antonin V."/>
            <person name="Barry K.W."/>
            <person name="Bougher N.L."/>
            <person name="Buchanan P."/>
            <person name="Buyck B."/>
            <person name="Bense V."/>
            <person name="Catcheside P."/>
            <person name="Chovatia M."/>
            <person name="Cooper J."/>
            <person name="Damon W."/>
            <person name="Desjardin D."/>
            <person name="Finy P."/>
            <person name="Geml J."/>
            <person name="Haridas S."/>
            <person name="Hughes K."/>
            <person name="Justo A."/>
            <person name="Karasinski D."/>
            <person name="Kautmanova I."/>
            <person name="Kiss B."/>
            <person name="Kocsube S."/>
            <person name="Kotiranta H."/>
            <person name="LaButti K.M."/>
            <person name="Lechner B.E."/>
            <person name="Liimatainen K."/>
            <person name="Lipzen A."/>
            <person name="Lukacs Z."/>
            <person name="Mihaltcheva S."/>
            <person name="Morgado L.N."/>
            <person name="Niskanen T."/>
            <person name="Noordeloos M.E."/>
            <person name="Ohm R.A."/>
            <person name="Ortiz-Santana B."/>
            <person name="Ovrebo C."/>
            <person name="Racz N."/>
            <person name="Riley R."/>
            <person name="Savchenko A."/>
            <person name="Shiryaev A."/>
            <person name="Soop K."/>
            <person name="Spirin V."/>
            <person name="Szebenyi C."/>
            <person name="Tomsovsky M."/>
            <person name="Tulloss R.E."/>
            <person name="Uehling J."/>
            <person name="Grigoriev I.V."/>
            <person name="Vagvolgyi C."/>
            <person name="Papp T."/>
            <person name="Martin F.M."/>
            <person name="Miettinen O."/>
            <person name="Hibbett D.S."/>
            <person name="Nagy L.G."/>
        </authorList>
    </citation>
    <scope>NUCLEOTIDE SEQUENCE [LARGE SCALE GENOMIC DNA]</scope>
    <source>
        <strain evidence="2 3">FP101781</strain>
    </source>
</reference>
<dbReference type="Proteomes" id="UP000298030">
    <property type="component" value="Unassembled WGS sequence"/>
</dbReference>
<sequence>MGSNLKEGCSLGIPEPGRVRFGVAENREGTLQRLRKRKKPPTKNTNEIGNRRKRRNIERRGPIQTMGGEKKKHGRKETETSSDPMVEHRESKETSGERNISTQRGSGGQRRRTMVMKRG</sequence>
<feature type="compositionally biased region" description="Basic residues" evidence="1">
    <location>
        <begin position="109"/>
        <end position="119"/>
    </location>
</feature>
<evidence type="ECO:0000256" key="1">
    <source>
        <dbReference type="SAM" id="MobiDB-lite"/>
    </source>
</evidence>
<comment type="caution">
    <text evidence="2">The sequence shown here is derived from an EMBL/GenBank/DDBJ whole genome shotgun (WGS) entry which is preliminary data.</text>
</comment>
<evidence type="ECO:0000313" key="3">
    <source>
        <dbReference type="Proteomes" id="UP000298030"/>
    </source>
</evidence>
<keyword evidence="3" id="KW-1185">Reference proteome</keyword>
<accession>A0A4Y7T4U2</accession>
<dbReference type="AlphaFoldDB" id="A0A4Y7T4U2"/>
<dbReference type="EMBL" id="QPFP01000031">
    <property type="protein sequence ID" value="TEB28579.1"/>
    <property type="molecule type" value="Genomic_DNA"/>
</dbReference>